<keyword evidence="2" id="KW-1185">Reference proteome</keyword>
<evidence type="ECO:0000313" key="2">
    <source>
        <dbReference type="Proteomes" id="UP000623467"/>
    </source>
</evidence>
<proteinExistence type="predicted"/>
<reference evidence="1" key="1">
    <citation type="submission" date="2020-05" db="EMBL/GenBank/DDBJ databases">
        <title>Mycena genomes resolve the evolution of fungal bioluminescence.</title>
        <authorList>
            <person name="Tsai I.J."/>
        </authorList>
    </citation>
    <scope>NUCLEOTIDE SEQUENCE</scope>
    <source>
        <strain evidence="1">160909Yilan</strain>
    </source>
</reference>
<evidence type="ECO:0000313" key="1">
    <source>
        <dbReference type="EMBL" id="KAF7340603.1"/>
    </source>
</evidence>
<dbReference type="EMBL" id="JACAZH010000030">
    <property type="protein sequence ID" value="KAF7340603.1"/>
    <property type="molecule type" value="Genomic_DNA"/>
</dbReference>
<organism evidence="1 2">
    <name type="scientific">Mycena sanguinolenta</name>
    <dbReference type="NCBI Taxonomy" id="230812"/>
    <lineage>
        <taxon>Eukaryota</taxon>
        <taxon>Fungi</taxon>
        <taxon>Dikarya</taxon>
        <taxon>Basidiomycota</taxon>
        <taxon>Agaricomycotina</taxon>
        <taxon>Agaricomycetes</taxon>
        <taxon>Agaricomycetidae</taxon>
        <taxon>Agaricales</taxon>
        <taxon>Marasmiineae</taxon>
        <taxon>Mycenaceae</taxon>
        <taxon>Mycena</taxon>
    </lineage>
</organism>
<name>A0A8H7CMC9_9AGAR</name>
<dbReference type="AlphaFoldDB" id="A0A8H7CMC9"/>
<protein>
    <submittedName>
        <fullName evidence="1">Uncharacterized protein</fullName>
    </submittedName>
</protein>
<sequence>MMVWVSLEDDSFDFDDSTDLIPLRHFLDHYLGSRFSTKYIYACCNEDFTAAHNYLESEFQLRLWPKECRKWIHRSTGRLCTELTQTKDDSELWLDPVSRSWGILSQSIFHTEPMDIVESLTLEQYHFICGWNSARRVVFSASATVNLGAIYHYSGGSLENSAEIAFLSSVETSPSSGWTSSMECNEEMPNNWTRFPSRNLHSTVFLMVISGVRNPGCWLSRANNIFRSLHIMSNFEDYGITSACFYLDVQ</sequence>
<dbReference type="Proteomes" id="UP000623467">
    <property type="component" value="Unassembled WGS sequence"/>
</dbReference>
<comment type="caution">
    <text evidence="1">The sequence shown here is derived from an EMBL/GenBank/DDBJ whole genome shotgun (WGS) entry which is preliminary data.</text>
</comment>
<accession>A0A8H7CMC9</accession>
<dbReference type="OrthoDB" id="258495at2759"/>
<gene>
    <name evidence="1" type="ORF">MSAN_02131800</name>
</gene>